<sequence length="478" mass="54206">MARYCRVAVIGTGPSGISATKALCEEKVFDTIRVFERRDRVGGMWHYDPVPDVFPDPNALPRNSQKRIPPKMPTLTPPTPEDTTTRTGIHESLDTNVGAEVMEFTHTPFPVVNSSLSVERFGPSNPTRPFRVVAQYLENLAKDYLHLISFNTTVEKVEKKDKKWIVTLRRPHQLYHAQRADYWWQEHFDAVIVASGQYNVPLVPDIEGLDLAFKAYPANFEHAKSFRSKDDYVNKKVVVVGGNISSADLVADLHVVAKSPLYVSQRGRNDTLTFAWGLPNIDVRPTIKKLEMENRGINVTFSDGTKVKDIDKVIFATGYHLSYPFLDPNPVTPNNRVAGFYQHIFKIGDPSLALVGQVRAAVSFRVYEYQAVAVARYFADRNARPLPSPQEQDLWEVERLKHCNPTADFHAIRPDFKEYFEFLRDLAGSPAAGSDGYELPPWDDKWADLAFAIPGLKERYWRSFHKSDDVQRAGQAKL</sequence>
<dbReference type="OrthoDB" id="66881at2759"/>
<reference evidence="5 6" key="1">
    <citation type="submission" date="2019-04" db="EMBL/GenBank/DDBJ databases">
        <title>Friends and foes A comparative genomics study of 23 Aspergillus species from section Flavi.</title>
        <authorList>
            <consortium name="DOE Joint Genome Institute"/>
            <person name="Kjaerbolling I."/>
            <person name="Vesth T."/>
            <person name="Frisvad J.C."/>
            <person name="Nybo J.L."/>
            <person name="Theobald S."/>
            <person name="Kildgaard S."/>
            <person name="Isbrandt T."/>
            <person name="Kuo A."/>
            <person name="Sato A."/>
            <person name="Lyhne E.K."/>
            <person name="Kogle M.E."/>
            <person name="Wiebenga A."/>
            <person name="Kun R.S."/>
            <person name="Lubbers R.J."/>
            <person name="Makela M.R."/>
            <person name="Barry K."/>
            <person name="Chovatia M."/>
            <person name="Clum A."/>
            <person name="Daum C."/>
            <person name="Haridas S."/>
            <person name="He G."/>
            <person name="LaButti K."/>
            <person name="Lipzen A."/>
            <person name="Mondo S."/>
            <person name="Riley R."/>
            <person name="Salamov A."/>
            <person name="Simmons B.A."/>
            <person name="Magnuson J.K."/>
            <person name="Henrissat B."/>
            <person name="Mortensen U.H."/>
            <person name="Larsen T.O."/>
            <person name="Devries R.P."/>
            <person name="Grigoriev I.V."/>
            <person name="Machida M."/>
            <person name="Baker S.E."/>
            <person name="Andersen M.R."/>
        </authorList>
    </citation>
    <scope>NUCLEOTIDE SEQUENCE [LARGE SCALE GENOMIC DNA]</scope>
    <source>
        <strain evidence="5 6">CBS 117626</strain>
    </source>
</reference>
<organism evidence="5 6">
    <name type="scientific">Aspergillus tamarii</name>
    <dbReference type="NCBI Taxonomy" id="41984"/>
    <lineage>
        <taxon>Eukaryota</taxon>
        <taxon>Fungi</taxon>
        <taxon>Dikarya</taxon>
        <taxon>Ascomycota</taxon>
        <taxon>Pezizomycotina</taxon>
        <taxon>Eurotiomycetes</taxon>
        <taxon>Eurotiomycetidae</taxon>
        <taxon>Eurotiales</taxon>
        <taxon>Aspergillaceae</taxon>
        <taxon>Aspergillus</taxon>
        <taxon>Aspergillus subgen. Circumdati</taxon>
    </lineage>
</organism>
<keyword evidence="5" id="KW-0503">Monooxygenase</keyword>
<keyword evidence="1" id="KW-0285">Flavoprotein</keyword>
<keyword evidence="2" id="KW-0274">FAD</keyword>
<dbReference type="GO" id="GO:0004497">
    <property type="term" value="F:monooxygenase activity"/>
    <property type="evidence" value="ECO:0007669"/>
    <property type="project" value="UniProtKB-KW"/>
</dbReference>
<dbReference type="Pfam" id="PF13450">
    <property type="entry name" value="NAD_binding_8"/>
    <property type="match status" value="1"/>
</dbReference>
<dbReference type="PRINTS" id="PR00370">
    <property type="entry name" value="FMOXYGENASE"/>
</dbReference>
<evidence type="ECO:0000256" key="3">
    <source>
        <dbReference type="ARBA" id="ARBA00023002"/>
    </source>
</evidence>
<dbReference type="Gene3D" id="3.50.50.60">
    <property type="entry name" value="FAD/NAD(P)-binding domain"/>
    <property type="match status" value="2"/>
</dbReference>
<name>A0A5N6V6T9_ASPTM</name>
<dbReference type="SUPFAM" id="SSF51905">
    <property type="entry name" value="FAD/NAD(P)-binding domain"/>
    <property type="match status" value="2"/>
</dbReference>
<dbReference type="Proteomes" id="UP000326950">
    <property type="component" value="Unassembled WGS sequence"/>
</dbReference>
<dbReference type="EMBL" id="ML738593">
    <property type="protein sequence ID" value="KAE8166584.1"/>
    <property type="molecule type" value="Genomic_DNA"/>
</dbReference>
<feature type="region of interest" description="Disordered" evidence="4">
    <location>
        <begin position="56"/>
        <end position="87"/>
    </location>
</feature>
<protein>
    <submittedName>
        <fullName evidence="5">Putative dimethylaniline monooxygenase</fullName>
    </submittedName>
</protein>
<accession>A0A5N6V6T9</accession>
<dbReference type="GO" id="GO:0050660">
    <property type="term" value="F:flavin adenine dinucleotide binding"/>
    <property type="evidence" value="ECO:0007669"/>
    <property type="project" value="InterPro"/>
</dbReference>
<evidence type="ECO:0000256" key="4">
    <source>
        <dbReference type="SAM" id="MobiDB-lite"/>
    </source>
</evidence>
<evidence type="ECO:0000256" key="1">
    <source>
        <dbReference type="ARBA" id="ARBA00022630"/>
    </source>
</evidence>
<keyword evidence="6" id="KW-1185">Reference proteome</keyword>
<dbReference type="Pfam" id="PF13738">
    <property type="entry name" value="Pyr_redox_3"/>
    <property type="match status" value="1"/>
</dbReference>
<proteinExistence type="predicted"/>
<dbReference type="InterPro" id="IPR050346">
    <property type="entry name" value="FMO-like"/>
</dbReference>
<dbReference type="GO" id="GO:0050661">
    <property type="term" value="F:NADP binding"/>
    <property type="evidence" value="ECO:0007669"/>
    <property type="project" value="InterPro"/>
</dbReference>
<dbReference type="PANTHER" id="PTHR23023">
    <property type="entry name" value="DIMETHYLANILINE MONOOXYGENASE"/>
    <property type="match status" value="1"/>
</dbReference>
<dbReference type="PIRSF" id="PIRSF000332">
    <property type="entry name" value="FMO"/>
    <property type="match status" value="1"/>
</dbReference>
<keyword evidence="3" id="KW-0560">Oxidoreductase</keyword>
<feature type="compositionally biased region" description="Pro residues" evidence="4">
    <location>
        <begin position="70"/>
        <end position="80"/>
    </location>
</feature>
<gene>
    <name evidence="5" type="ORF">BDV40DRAFT_314563</name>
</gene>
<evidence type="ECO:0000313" key="6">
    <source>
        <dbReference type="Proteomes" id="UP000326950"/>
    </source>
</evidence>
<dbReference type="AlphaFoldDB" id="A0A5N6V6T9"/>
<evidence type="ECO:0000256" key="2">
    <source>
        <dbReference type="ARBA" id="ARBA00022827"/>
    </source>
</evidence>
<dbReference type="InterPro" id="IPR000960">
    <property type="entry name" value="Flavin_mOase"/>
</dbReference>
<evidence type="ECO:0000313" key="5">
    <source>
        <dbReference type="EMBL" id="KAE8166584.1"/>
    </source>
</evidence>
<dbReference type="InterPro" id="IPR036188">
    <property type="entry name" value="FAD/NAD-bd_sf"/>
</dbReference>